<dbReference type="RefSeq" id="WP_202819565.1">
    <property type="nucleotide sequence ID" value="NZ_CP021416.1"/>
</dbReference>
<evidence type="ECO:0000256" key="2">
    <source>
        <dbReference type="ARBA" id="ARBA00022723"/>
    </source>
</evidence>
<evidence type="ECO:0000256" key="1">
    <source>
        <dbReference type="ARBA" id="ARBA00022714"/>
    </source>
</evidence>
<dbReference type="Pfam" id="PF09360">
    <property type="entry name" value="zf-CDGSH"/>
    <property type="match status" value="1"/>
</dbReference>
<dbReference type="PANTHER" id="PTHR46491">
    <property type="entry name" value="CDGSH IRON SULFUR DOMAIN PROTEIN HOMOLOG"/>
    <property type="match status" value="1"/>
</dbReference>
<protein>
    <recommendedName>
        <fullName evidence="5">Iron-binding zinc finger CDGSH type domain-containing protein</fullName>
    </recommendedName>
</protein>
<sequence length="70" mass="7516">MSPVKMSLEANKEYHFCTCGKSATTVLCDGSHKGSGFTPKAFTVTEAKEYYLCACKKSANAPFCDGSHAK</sequence>
<feature type="domain" description="Iron-binding zinc finger CDGSH type" evidence="5">
    <location>
        <begin position="1"/>
        <end position="38"/>
    </location>
</feature>
<keyword evidence="7" id="KW-1185">Reference proteome</keyword>
<dbReference type="EMBL" id="CP021416">
    <property type="protein sequence ID" value="ARU49847.1"/>
    <property type="molecule type" value="Genomic_DNA"/>
</dbReference>
<evidence type="ECO:0000313" key="7">
    <source>
        <dbReference type="Proteomes" id="UP000196005"/>
    </source>
</evidence>
<dbReference type="GO" id="GO:0051537">
    <property type="term" value="F:2 iron, 2 sulfur cluster binding"/>
    <property type="evidence" value="ECO:0007669"/>
    <property type="project" value="UniProtKB-KW"/>
</dbReference>
<dbReference type="KEGG" id="suls:Sdiek1_2699"/>
<dbReference type="InterPro" id="IPR052950">
    <property type="entry name" value="CISD"/>
</dbReference>
<evidence type="ECO:0000259" key="5">
    <source>
        <dbReference type="SMART" id="SM00704"/>
    </source>
</evidence>
<accession>A0A1Y0HP06</accession>
<evidence type="ECO:0000313" key="6">
    <source>
        <dbReference type="EMBL" id="ARU49847.1"/>
    </source>
</evidence>
<dbReference type="AlphaFoldDB" id="A0A1Y0HP06"/>
<dbReference type="GO" id="GO:0046872">
    <property type="term" value="F:metal ion binding"/>
    <property type="evidence" value="ECO:0007669"/>
    <property type="project" value="UniProtKB-KW"/>
</dbReference>
<dbReference type="PANTHER" id="PTHR46491:SF3">
    <property type="entry name" value="CDGSH IRON-SULFUR DOMAIN-CONTAINING PROTEIN 3, MITOCHONDRIAL"/>
    <property type="match status" value="1"/>
</dbReference>
<keyword evidence="4" id="KW-0411">Iron-sulfur</keyword>
<dbReference type="GO" id="GO:0005737">
    <property type="term" value="C:cytoplasm"/>
    <property type="evidence" value="ECO:0007669"/>
    <property type="project" value="UniProtKB-ARBA"/>
</dbReference>
<keyword evidence="3" id="KW-0408">Iron</keyword>
<proteinExistence type="predicted"/>
<name>A0A1Y0HP06_9BACT</name>
<evidence type="ECO:0000256" key="4">
    <source>
        <dbReference type="ARBA" id="ARBA00023014"/>
    </source>
</evidence>
<dbReference type="SMART" id="SM00704">
    <property type="entry name" value="ZnF_CDGSH"/>
    <property type="match status" value="2"/>
</dbReference>
<dbReference type="Proteomes" id="UP000196005">
    <property type="component" value="Chromosome"/>
</dbReference>
<dbReference type="InterPro" id="IPR018967">
    <property type="entry name" value="FeS-contain_CDGSH-typ"/>
</dbReference>
<evidence type="ECO:0000256" key="3">
    <source>
        <dbReference type="ARBA" id="ARBA00023004"/>
    </source>
</evidence>
<dbReference type="InterPro" id="IPR042216">
    <property type="entry name" value="MitoNEET_CISD"/>
</dbReference>
<dbReference type="Gene3D" id="3.40.5.90">
    <property type="entry name" value="CDGSH iron-sulfur domain, mitoNEET-type"/>
    <property type="match status" value="2"/>
</dbReference>
<keyword evidence="1" id="KW-0001">2Fe-2S</keyword>
<feature type="domain" description="Iron-binding zinc finger CDGSH type" evidence="5">
    <location>
        <begin position="39"/>
        <end position="70"/>
    </location>
</feature>
<reference evidence="7" key="1">
    <citation type="submission" date="2017-05" db="EMBL/GenBank/DDBJ databases">
        <title>Dechlorination kinetics govern the competition between two new strains of the genus Sulfurospirillum.</title>
        <authorList>
            <person name="Buttet G.F."/>
            <person name="Murray A.M."/>
            <person name="Goris T."/>
            <person name="Burion M."/>
            <person name="Lin B."/>
            <person name="Rolle M."/>
            <person name="Maillard J."/>
        </authorList>
    </citation>
    <scope>NUCLEOTIDE SEQUENCE [LARGE SCALE GENOMIC DNA]</scope>
    <source>
        <strain evidence="7">SL2-1</strain>
    </source>
</reference>
<gene>
    <name evidence="6" type="ORF">Sdiek1_2699</name>
</gene>
<organism evidence="6 7">
    <name type="scientific">Sulfurospirillum diekertiae</name>
    <dbReference type="NCBI Taxonomy" id="1854492"/>
    <lineage>
        <taxon>Bacteria</taxon>
        <taxon>Pseudomonadati</taxon>
        <taxon>Campylobacterota</taxon>
        <taxon>Epsilonproteobacteria</taxon>
        <taxon>Campylobacterales</taxon>
        <taxon>Sulfurospirillaceae</taxon>
        <taxon>Sulfurospirillum</taxon>
    </lineage>
</organism>
<keyword evidence="2" id="KW-0479">Metal-binding</keyword>